<keyword evidence="4 5" id="KW-0472">Membrane</keyword>
<keyword evidence="8" id="KW-1185">Reference proteome</keyword>
<feature type="transmembrane region" description="Helical" evidence="5">
    <location>
        <begin position="399"/>
        <end position="422"/>
    </location>
</feature>
<name>A0A7V8SY22_9BACT</name>
<feature type="transmembrane region" description="Helical" evidence="5">
    <location>
        <begin position="174"/>
        <end position="193"/>
    </location>
</feature>
<feature type="transmembrane region" description="Helical" evidence="5">
    <location>
        <begin position="85"/>
        <end position="107"/>
    </location>
</feature>
<evidence type="ECO:0000313" key="8">
    <source>
        <dbReference type="Proteomes" id="UP000567293"/>
    </source>
</evidence>
<organism evidence="7 8">
    <name type="scientific">Candidatus Acidiferrum panamense</name>
    <dbReference type="NCBI Taxonomy" id="2741543"/>
    <lineage>
        <taxon>Bacteria</taxon>
        <taxon>Pseudomonadati</taxon>
        <taxon>Acidobacteriota</taxon>
        <taxon>Terriglobia</taxon>
        <taxon>Candidatus Acidiferrales</taxon>
        <taxon>Candidatus Acidiferrum</taxon>
    </lineage>
</organism>
<dbReference type="PROSITE" id="PS50850">
    <property type="entry name" value="MFS"/>
    <property type="match status" value="1"/>
</dbReference>
<proteinExistence type="predicted"/>
<accession>A0A7V8SY22</accession>
<dbReference type="InterPro" id="IPR020846">
    <property type="entry name" value="MFS_dom"/>
</dbReference>
<dbReference type="GO" id="GO:0015134">
    <property type="term" value="F:hexuronate transmembrane transporter activity"/>
    <property type="evidence" value="ECO:0007669"/>
    <property type="project" value="TreeGrafter"/>
</dbReference>
<dbReference type="InterPro" id="IPR050382">
    <property type="entry name" value="MFS_Na/Anion_cotransporter"/>
</dbReference>
<evidence type="ECO:0000256" key="1">
    <source>
        <dbReference type="ARBA" id="ARBA00004141"/>
    </source>
</evidence>
<feature type="transmembrane region" description="Helical" evidence="5">
    <location>
        <begin position="15"/>
        <end position="32"/>
    </location>
</feature>
<dbReference type="EMBL" id="JACDQQ010001434">
    <property type="protein sequence ID" value="MBA0086282.1"/>
    <property type="molecule type" value="Genomic_DNA"/>
</dbReference>
<comment type="subcellular location">
    <subcellularLocation>
        <location evidence="1">Membrane</location>
        <topology evidence="1">Multi-pass membrane protein</topology>
    </subcellularLocation>
</comment>
<evidence type="ECO:0000313" key="7">
    <source>
        <dbReference type="EMBL" id="MBA0086282.1"/>
    </source>
</evidence>
<dbReference type="InterPro" id="IPR036259">
    <property type="entry name" value="MFS_trans_sf"/>
</dbReference>
<reference evidence="7" key="1">
    <citation type="submission" date="2020-06" db="EMBL/GenBank/DDBJ databases">
        <title>Legume-microbial interactions unlock mineral nutrients during tropical forest succession.</title>
        <authorList>
            <person name="Epihov D.Z."/>
        </authorList>
    </citation>
    <scope>NUCLEOTIDE SEQUENCE [LARGE SCALE GENOMIC DNA]</scope>
    <source>
        <strain evidence="7">Pan2503</strain>
    </source>
</reference>
<dbReference type="AlphaFoldDB" id="A0A7V8SY22"/>
<evidence type="ECO:0000256" key="5">
    <source>
        <dbReference type="SAM" id="Phobius"/>
    </source>
</evidence>
<dbReference type="SUPFAM" id="SSF103473">
    <property type="entry name" value="MFS general substrate transporter"/>
    <property type="match status" value="1"/>
</dbReference>
<dbReference type="Pfam" id="PF07690">
    <property type="entry name" value="MFS_1"/>
    <property type="match status" value="1"/>
</dbReference>
<protein>
    <submittedName>
        <fullName evidence="7">MFS transporter</fullName>
    </submittedName>
</protein>
<sequence length="436" mass="47951">MIGDKSSTRRPLRHLRWWIAALLFASTVINYIDRQTLSLLAPYLKQDYHWTNTDYAMLVIAFRVAYTIGQTLFGRLMDRIGTRRGLTLSVLWYSLVSVFTPLARGLYSFASFRFLLGAGESANWPGATKAVSEWFPKRERGLATALFDSGSSVGAAIAPFLVLTAYFRWGWRPAFILPGLLGFLWLIVWRRAYHTPQQHSRISEAERQMILADIYDPGVKTNGPKPGWAALLTLPQTWGTIVAKALTDPVWFFVTDWFSIYLVAKGLPLKKLALWVPFISSDLGNFFGGAASDYLIKRGWSLGAARKALVVFGGFGVLLLIPTVLTFNLWAIVLLFSLATFSYAAFSTIANVLPADLFFSESVASVSGMSGTAAGIGTIIASGLIGYSSDARQAAAAHSFDPIVIVAGMVPFVAMILVLALVRNTRATEQGLVRRI</sequence>
<dbReference type="Gene3D" id="1.20.1250.20">
    <property type="entry name" value="MFS general substrate transporter like domains"/>
    <property type="match status" value="2"/>
</dbReference>
<dbReference type="GO" id="GO:0016020">
    <property type="term" value="C:membrane"/>
    <property type="evidence" value="ECO:0007669"/>
    <property type="project" value="UniProtKB-SubCell"/>
</dbReference>
<feature type="transmembrane region" description="Helical" evidence="5">
    <location>
        <begin position="308"/>
        <end position="325"/>
    </location>
</feature>
<evidence type="ECO:0000256" key="3">
    <source>
        <dbReference type="ARBA" id="ARBA00022989"/>
    </source>
</evidence>
<comment type="caution">
    <text evidence="7">The sequence shown here is derived from an EMBL/GenBank/DDBJ whole genome shotgun (WGS) entry which is preliminary data.</text>
</comment>
<dbReference type="CDD" id="cd17319">
    <property type="entry name" value="MFS_ExuT_GudP_like"/>
    <property type="match status" value="1"/>
</dbReference>
<dbReference type="PANTHER" id="PTHR11662">
    <property type="entry name" value="SOLUTE CARRIER FAMILY 17"/>
    <property type="match status" value="1"/>
</dbReference>
<feature type="transmembrane region" description="Helical" evidence="5">
    <location>
        <begin position="331"/>
        <end position="353"/>
    </location>
</feature>
<feature type="domain" description="Major facilitator superfamily (MFS) profile" evidence="6">
    <location>
        <begin position="19"/>
        <end position="426"/>
    </location>
</feature>
<keyword evidence="3 5" id="KW-1133">Transmembrane helix</keyword>
<evidence type="ECO:0000256" key="2">
    <source>
        <dbReference type="ARBA" id="ARBA00022692"/>
    </source>
</evidence>
<evidence type="ECO:0000259" key="6">
    <source>
        <dbReference type="PROSITE" id="PS50850"/>
    </source>
</evidence>
<dbReference type="Proteomes" id="UP000567293">
    <property type="component" value="Unassembled WGS sequence"/>
</dbReference>
<dbReference type="PANTHER" id="PTHR11662:SF285">
    <property type="entry name" value="HEXURONATE TRANSPORTER"/>
    <property type="match status" value="1"/>
</dbReference>
<gene>
    <name evidence="7" type="ORF">HRJ53_14960</name>
</gene>
<feature type="transmembrane region" description="Helical" evidence="5">
    <location>
        <begin position="55"/>
        <end position="73"/>
    </location>
</feature>
<feature type="transmembrane region" description="Helical" evidence="5">
    <location>
        <begin position="365"/>
        <end position="387"/>
    </location>
</feature>
<evidence type="ECO:0000256" key="4">
    <source>
        <dbReference type="ARBA" id="ARBA00023136"/>
    </source>
</evidence>
<keyword evidence="2 5" id="KW-0812">Transmembrane</keyword>
<dbReference type="InterPro" id="IPR011701">
    <property type="entry name" value="MFS"/>
</dbReference>